<accession>A0A8R1INC9</accession>
<sequence length="261" mass="28475">MTKDGTARVSVLHHKSRPVDDSIAAPVTLTAPPMTERERSIMNRPNLAAMLKSGHIINGNQEMAIGSWVLIVDSEQIFKYLNEPLKSSGECLVVWPDELIQHMSGRASWLFQPSRGMAGKIVYTWYPSHPLRNRRSHVGDHIHLLSLPLMPNGLVPVAEKGLRLIAPNDITQLGLTGNTTQEQQEFQARYTDVLILSKIVTGIVSARTSFPKKPPIPPPSSRERERDRETGTAPLSASDAPTAAPSTSPADPNTPASSSTA</sequence>
<feature type="region of interest" description="Disordered" evidence="1">
    <location>
        <begin position="208"/>
        <end position="261"/>
    </location>
</feature>
<name>A0A8R1INC9_CAEJA</name>
<organism evidence="2 3">
    <name type="scientific">Caenorhabditis japonica</name>
    <dbReference type="NCBI Taxonomy" id="281687"/>
    <lineage>
        <taxon>Eukaryota</taxon>
        <taxon>Metazoa</taxon>
        <taxon>Ecdysozoa</taxon>
        <taxon>Nematoda</taxon>
        <taxon>Chromadorea</taxon>
        <taxon>Rhabditida</taxon>
        <taxon>Rhabditina</taxon>
        <taxon>Rhabditomorpha</taxon>
        <taxon>Rhabditoidea</taxon>
        <taxon>Rhabditidae</taxon>
        <taxon>Peloderinae</taxon>
        <taxon>Caenorhabditis</taxon>
    </lineage>
</organism>
<evidence type="ECO:0000256" key="1">
    <source>
        <dbReference type="SAM" id="MobiDB-lite"/>
    </source>
</evidence>
<protein>
    <submittedName>
        <fullName evidence="2">Pecanex-like protein</fullName>
    </submittedName>
</protein>
<evidence type="ECO:0000313" key="2">
    <source>
        <dbReference type="EnsemblMetazoa" id="CJA38237.1"/>
    </source>
</evidence>
<feature type="compositionally biased region" description="Basic and acidic residues" evidence="1">
    <location>
        <begin position="221"/>
        <end position="230"/>
    </location>
</feature>
<dbReference type="EnsemblMetazoa" id="CJA38237.1">
    <property type="protein sequence ID" value="CJA38237.1"/>
    <property type="gene ID" value="WBGene00214084"/>
</dbReference>
<feature type="compositionally biased region" description="Low complexity" evidence="1">
    <location>
        <begin position="232"/>
        <end position="261"/>
    </location>
</feature>
<dbReference type="AlphaFoldDB" id="A0A8R1INC9"/>
<reference evidence="3" key="1">
    <citation type="submission" date="2010-08" db="EMBL/GenBank/DDBJ databases">
        <authorList>
            <consortium name="Caenorhabditis japonica Sequencing Consortium"/>
            <person name="Wilson R.K."/>
        </authorList>
    </citation>
    <scope>NUCLEOTIDE SEQUENCE [LARGE SCALE GENOMIC DNA]</scope>
    <source>
        <strain evidence="3">DF5081</strain>
    </source>
</reference>
<dbReference type="Proteomes" id="UP000005237">
    <property type="component" value="Unassembled WGS sequence"/>
</dbReference>
<evidence type="ECO:0000313" key="3">
    <source>
        <dbReference type="Proteomes" id="UP000005237"/>
    </source>
</evidence>
<keyword evidence="3" id="KW-1185">Reference proteome</keyword>
<proteinExistence type="predicted"/>
<reference evidence="2" key="2">
    <citation type="submission" date="2022-06" db="UniProtKB">
        <authorList>
            <consortium name="EnsemblMetazoa"/>
        </authorList>
    </citation>
    <scope>IDENTIFICATION</scope>
    <source>
        <strain evidence="2">DF5081</strain>
    </source>
</reference>